<dbReference type="Pfam" id="PF14659">
    <property type="entry name" value="Phage_int_SAM_3"/>
    <property type="match status" value="1"/>
</dbReference>
<dbReference type="EMBL" id="MUIZ01000002">
    <property type="protein sequence ID" value="OUK04695.1"/>
    <property type="molecule type" value="Genomic_DNA"/>
</dbReference>
<dbReference type="Gene3D" id="1.10.150.130">
    <property type="match status" value="1"/>
</dbReference>
<accession>A0A252CDU8</accession>
<dbReference type="AlphaFoldDB" id="A0A252CDU8"/>
<proteinExistence type="inferred from homology"/>
<feature type="domain" description="Tyr recombinase" evidence="5">
    <location>
        <begin position="166"/>
        <end position="362"/>
    </location>
</feature>
<dbReference type="GO" id="GO:0015074">
    <property type="term" value="P:DNA integration"/>
    <property type="evidence" value="ECO:0007669"/>
    <property type="project" value="UniProtKB-KW"/>
</dbReference>
<dbReference type="InterPro" id="IPR002104">
    <property type="entry name" value="Integrase_catalytic"/>
</dbReference>
<gene>
    <name evidence="6" type="ORF">BZZ03_02705</name>
</gene>
<protein>
    <recommendedName>
        <fullName evidence="5">Tyr recombinase domain-containing protein</fullName>
    </recommendedName>
</protein>
<keyword evidence="2" id="KW-0229">DNA integration</keyword>
<evidence type="ECO:0000259" key="5">
    <source>
        <dbReference type="PROSITE" id="PS51898"/>
    </source>
</evidence>
<reference evidence="6 7" key="1">
    <citation type="submission" date="2017-02" db="EMBL/GenBank/DDBJ databases">
        <authorList>
            <person name="Peterson S.W."/>
        </authorList>
    </citation>
    <scope>NUCLEOTIDE SEQUENCE [LARGE SCALE GENOMIC DNA]</scope>
    <source>
        <strain evidence="6">159469</strain>
    </source>
</reference>
<dbReference type="Gene3D" id="1.10.443.10">
    <property type="entry name" value="Intergrase catalytic core"/>
    <property type="match status" value="1"/>
</dbReference>
<dbReference type="InterPro" id="IPR013762">
    <property type="entry name" value="Integrase-like_cat_sf"/>
</dbReference>
<comment type="similarity">
    <text evidence="1">Belongs to the 'phage' integrase family.</text>
</comment>
<dbReference type="PANTHER" id="PTHR30629:SF6">
    <property type="entry name" value="PROPHAGE INTEGRASE INTA-RELATED"/>
    <property type="match status" value="1"/>
</dbReference>
<comment type="caution">
    <text evidence="6">The sequence shown here is derived from an EMBL/GenBank/DDBJ whole genome shotgun (WGS) entry which is preliminary data.</text>
</comment>
<dbReference type="InterPro" id="IPR010998">
    <property type="entry name" value="Integrase_recombinase_N"/>
</dbReference>
<evidence type="ECO:0000313" key="6">
    <source>
        <dbReference type="EMBL" id="OUK04695.1"/>
    </source>
</evidence>
<dbReference type="Pfam" id="PF00589">
    <property type="entry name" value="Phage_integrase"/>
    <property type="match status" value="1"/>
</dbReference>
<dbReference type="InterPro" id="IPR011010">
    <property type="entry name" value="DNA_brk_join_enz"/>
</dbReference>
<evidence type="ECO:0000256" key="3">
    <source>
        <dbReference type="ARBA" id="ARBA00023125"/>
    </source>
</evidence>
<dbReference type="InterPro" id="IPR004107">
    <property type="entry name" value="Integrase_SAM-like_N"/>
</dbReference>
<dbReference type="PROSITE" id="PS51898">
    <property type="entry name" value="TYR_RECOMBINASE"/>
    <property type="match status" value="1"/>
</dbReference>
<evidence type="ECO:0000313" key="7">
    <source>
        <dbReference type="Proteomes" id="UP000194606"/>
    </source>
</evidence>
<evidence type="ECO:0000256" key="1">
    <source>
        <dbReference type="ARBA" id="ARBA00008857"/>
    </source>
</evidence>
<evidence type="ECO:0000256" key="4">
    <source>
        <dbReference type="ARBA" id="ARBA00023172"/>
    </source>
</evidence>
<dbReference type="Proteomes" id="UP000194606">
    <property type="component" value="Unassembled WGS sequence"/>
</dbReference>
<dbReference type="InterPro" id="IPR050808">
    <property type="entry name" value="Phage_Integrase"/>
</dbReference>
<sequence length="369" mass="42630">MRCYRRGKSWQYEISYTKGKNEVGKNIYSKKRKSGFSTKKAAEAAMIRDALTLCPGSVDIIEVGFGDYFAHWIELYKGNLSPHSKSTMRQVQKFIYEYMDNCPVGNITRHFYQDALNKYSLNHSESTLALFHRRIKECVEDLIFDGVIYENFAQRIKIQGQPKKSKFKENVCDDDSYFKLLNHVKNNIATKRSINTFVYIAMVTGMRYSEVAWLRWSDIDFKKKVIIVQPWAKRNLKTESSNRTIPISSETVKLLKIRKRWVIEQISKGELINEDNLVCSTKFGKAICNAPANRALKRLNKKLGISENITLHSLRYTFGSRLLYDGVNIVSVSRVLGHSGTVVTLRVYSHIIQGLEAQESDKIRQSMNY</sequence>
<dbReference type="GO" id="GO:0003677">
    <property type="term" value="F:DNA binding"/>
    <property type="evidence" value="ECO:0007669"/>
    <property type="project" value="UniProtKB-KW"/>
</dbReference>
<dbReference type="CDD" id="cd01189">
    <property type="entry name" value="INT_ICEBs1_C_like"/>
    <property type="match status" value="1"/>
</dbReference>
<dbReference type="PANTHER" id="PTHR30629">
    <property type="entry name" value="PROPHAGE INTEGRASE"/>
    <property type="match status" value="1"/>
</dbReference>
<keyword evidence="3" id="KW-0238">DNA-binding</keyword>
<dbReference type="SUPFAM" id="SSF56349">
    <property type="entry name" value="DNA breaking-rejoining enzymes"/>
    <property type="match status" value="1"/>
</dbReference>
<organism evidence="6 7">
    <name type="scientific">Lactococcus petauri</name>
    <dbReference type="NCBI Taxonomy" id="1940789"/>
    <lineage>
        <taxon>Bacteria</taxon>
        <taxon>Bacillati</taxon>
        <taxon>Bacillota</taxon>
        <taxon>Bacilli</taxon>
        <taxon>Lactobacillales</taxon>
        <taxon>Streptococcaceae</taxon>
        <taxon>Lactococcus</taxon>
    </lineage>
</organism>
<name>A0A252CDU8_9LACT</name>
<keyword evidence="4" id="KW-0233">DNA recombination</keyword>
<dbReference type="GO" id="GO:0006310">
    <property type="term" value="P:DNA recombination"/>
    <property type="evidence" value="ECO:0007669"/>
    <property type="project" value="UniProtKB-KW"/>
</dbReference>
<evidence type="ECO:0000256" key="2">
    <source>
        <dbReference type="ARBA" id="ARBA00022908"/>
    </source>
</evidence>